<feature type="domain" description="Sec39" evidence="5">
    <location>
        <begin position="906"/>
        <end position="1156"/>
    </location>
</feature>
<dbReference type="GO" id="GO:0000149">
    <property type="term" value="F:SNARE binding"/>
    <property type="evidence" value="ECO:0007669"/>
    <property type="project" value="TreeGrafter"/>
</dbReference>
<keyword evidence="3" id="KW-0256">Endoplasmic reticulum</keyword>
<dbReference type="GO" id="GO:0070939">
    <property type="term" value="C:Dsl1/NZR complex"/>
    <property type="evidence" value="ECO:0007669"/>
    <property type="project" value="TreeGrafter"/>
</dbReference>
<dbReference type="GO" id="GO:0006890">
    <property type="term" value="P:retrograde vesicle-mediated transport, Golgi to endoplasmic reticulum"/>
    <property type="evidence" value="ECO:0007669"/>
    <property type="project" value="InterPro"/>
</dbReference>
<dbReference type="GO" id="GO:0015031">
    <property type="term" value="P:protein transport"/>
    <property type="evidence" value="ECO:0007669"/>
    <property type="project" value="UniProtKB-KW"/>
</dbReference>
<protein>
    <recommendedName>
        <fullName evidence="5">Sec39 domain-containing protein</fullName>
    </recommendedName>
</protein>
<dbReference type="InterPro" id="IPR013244">
    <property type="entry name" value="Sec39_domain"/>
</dbReference>
<dbReference type="Pfam" id="PF08314">
    <property type="entry name" value="Sec39"/>
    <property type="match status" value="2"/>
</dbReference>
<dbReference type="EMBL" id="RXGB01000707">
    <property type="protein sequence ID" value="TMX02201.1"/>
    <property type="molecule type" value="Genomic_DNA"/>
</dbReference>
<feature type="domain" description="Sec39" evidence="5">
    <location>
        <begin position="597"/>
        <end position="893"/>
    </location>
</feature>
<comment type="subcellular location">
    <subcellularLocation>
        <location evidence="1">Endoplasmic reticulum</location>
    </subcellularLocation>
</comment>
<organism evidence="6">
    <name type="scientific">Solanum chilense</name>
    <name type="common">Tomato</name>
    <name type="synonym">Lycopersicon chilense</name>
    <dbReference type="NCBI Taxonomy" id="4083"/>
    <lineage>
        <taxon>Eukaryota</taxon>
        <taxon>Viridiplantae</taxon>
        <taxon>Streptophyta</taxon>
        <taxon>Embryophyta</taxon>
        <taxon>Tracheophyta</taxon>
        <taxon>Spermatophyta</taxon>
        <taxon>Magnoliopsida</taxon>
        <taxon>eudicotyledons</taxon>
        <taxon>Gunneridae</taxon>
        <taxon>Pentapetalae</taxon>
        <taxon>asterids</taxon>
        <taxon>lamiids</taxon>
        <taxon>Solanales</taxon>
        <taxon>Solanaceae</taxon>
        <taxon>Solanoideae</taxon>
        <taxon>Solaneae</taxon>
        <taxon>Solanum</taxon>
        <taxon>Solanum subgen. Lycopersicon</taxon>
    </lineage>
</organism>
<name>A0A6N2C9E1_SOLCI</name>
<evidence type="ECO:0000256" key="4">
    <source>
        <dbReference type="ARBA" id="ARBA00022927"/>
    </source>
</evidence>
<reference evidence="6" key="1">
    <citation type="submission" date="2019-05" db="EMBL/GenBank/DDBJ databases">
        <title>The de novo reference genome and transcriptome assemblies of the wild tomato species Solanum chilense.</title>
        <authorList>
            <person name="Stam R."/>
            <person name="Nosenko T."/>
            <person name="Hoerger A.C."/>
            <person name="Stephan W."/>
            <person name="Seidel M.A."/>
            <person name="Kuhn J.M.M."/>
            <person name="Haberer G."/>
            <person name="Tellier A."/>
        </authorList>
    </citation>
    <scope>NUCLEOTIDE SEQUENCE</scope>
    <source>
        <tissue evidence="6">Mature leaves</tissue>
    </source>
</reference>
<evidence type="ECO:0000259" key="5">
    <source>
        <dbReference type="Pfam" id="PF08314"/>
    </source>
</evidence>
<sequence length="2409" mass="270681">MDETAGEILFETRHHASSPYISNYPPNHQQLNQDAKGSYLSRLLSSSGISQLKERWRKHGHPTKVRRYASLFVSPRGDLVAVASGNQITILQKDDDYQKPCGIFICKSIASFHCGAWSETHDVLGVADDSDTIYLIRANGEEITRISKGHIKSSSPIVGLMVQDDADLKKSCLCTFTIITADGLIHDIEISQDPSASVFSPLASSSGTMLKQFPQDTICLDYQQEMSLFSIVSSAGGLQLTTNGLYSLSLCRKRGNLALEVVVSTQFEGIFSIPKDYVGHVTSSKVSISPQGRFVATLDMGGSLNTFKFDEEQRSLSKCSYGEGNELHQGNKQSNKGNILVNGVTDFAWWSDGILAVAERNGNVTMINICTGAKLCKKDETMYSLPLLERVPQLSGKLFLLETKPSIQNNGSTKEIRASNFQLMECDYGDMNNKFDWANFRWSLVSFSERSISEMYDIFISRQEYQAALMFADQHGLDKDEALKAQWLHSSQGVNEINTLLSNIKDQVFVLSECVGRFGPTEDAVRALLDLGLRITDRYRFPEPEVDDHSKVWDCLVARLKLLQYRDRIETFLGINMGRFSLQEYKKFCSLPIKEAAIALAESDKIGALNLLFKRHPYSLTSSLLDVLAAIPETVPVQTYGQLLPGSSPPPSISLREEDWVECDEMVTFIISRVPESHESYTQIRTEPIVKQFLGSQWPSVSELSSWYKKRARDIDSLSGQLDNSMCLIDFACRKGISQLQPFLEDISYLHQLIYSEENEEMNFSMSLTRWESLPDYEKFKLMVIGVREDTVIKRLHSKAIPFMKKRFHSLTVPSRDEKTDYSAESFLVRWLKEIASENKLEMCSVVIEEGSREAQNNNLFHNEAEIVDCALQCIYACSGTDRWSTMASILSKLPFPRDSEAASLKERLRLTEGHIEAGRILALYQVPKPISFFQEAYSDEKGVKQIIRLILSKFVRRQPGRSDNDWTNMWLDLQSLQEKAFSFIDLEYVLMEFCRGLLKAGKFSLARNYLKGVGSVSLANDKAENLVIQAAREYFFSASSLSSSEIWKAKECLNILPTSRNVRVEADIIDAVTVKLPNLGVTLLPMQFRQIKDPMEIVKLVVTSQGGAYLNVDEIIELAKLLGLSSYDDISAVQEAIAREAAVVGDLQLAFDLCLVLAKKGHGSVWDLCAALARGPALENMDISSRKQLLGFALSHCDGESIAELLHAWKDLDMQDQCESLMVLTGTEPESALVQDSTMSYKPPCTPDKTDLKECSDQEAQLKQIENVLFEVAKDVQVDGDWTIPSILRENGKLLSFAAVYLPWLLELSQEAENNKKFKSSLFSGNRYVSLRAQAVMTILSWLARNGFSPKDSLISRVAKSIMESPVSEEEDILGCSFLLNLADAFSGVDIIERNLITRENYNEITSIMNVGMIYSLLHNCGIKCEDPAQRRDLLLTKFQQKHKLICSDEKEQIDQAQSTFWREWKLKLEEQKRNADSSRSLEQILPGVEASRFLSGDMDYRENVVLSFIESMTPEKKHSVKDVLKLANTYSLDCNKVLMHYLRSIFVSDTWSTDDVRNEVSNHREELLACAAETIKCISSSIYPAVDGHDKQRLSLIYGLLSDCYLQQDEQKDPIHPHSIHIARFSKIAEEECFSVSCIEDLNFKNVAGIQDLNLDCFNSEISAHINENNVEALANMVKNLLSVHDGPVPDGLLSWQYVYKHHVLSLLTKLEARAEPGVDIQSSESLHCLINEIEQTYNTCCKYLKFVPNPARLDILKRFLAIILPAEGSFKSLPCGSGWQVCLAMLVDTWLRMLNDMHEVAVLENSEERLCLECIMMCLKVFARLVAGEKVSSSQGWATVIDYVGYVLVGDVAAEMFSFFRAMVYAGCGFGAVAVVYDEVMAHFPHEAGSLTDLKKEAASIQNLRCLYLSILKTILQELTDESCEHQCLHYYLSSLSKLDGDLDNLQSVRQAVWERLEEFSENFQLPNHVRVYILELMQLIAATDKSSKRFSSKLQVEVHSWEGWENTHNVTANCENTVTDGISNKIDTSNKFTNTLIALKSTQLVSTISPNIEITPEDLSTVESTVSCFLGVSKFAESESHIDALLAMLREWEGHFSREEMEKDSGEVSDGGNSWGNDDWDEGWESFQEPIEEEPKKGAKLSVHPLHVCWMEIFRKLLTISQYNKMLKLLDKSVAKPGEVLLDEESAQGLSQIAVEIDCFLALKLMLLLPYEVIQLQCLESVEQKLKQEGISDKIGVDLEFLLLILSSGVISTIITKPSYGTTFSYICFMVGSFSRQCQESQLSSSGCGESAESESISKYYIDLFPRLIFPCFVSELVRSGQQVLAGFLVTKLMHSNPSLSLINIAGACLTKYLERQIQQQHDSNPSFRDGVGSSEPLVNTISSLRDRMQNLIKSSLASLSHDHR</sequence>
<accession>A0A6N2C9E1</accession>
<dbReference type="PANTHER" id="PTHR15922:SF2">
    <property type="entry name" value="NBAS SUBUNIT OF NRZ TETHERING COMPLEX"/>
    <property type="match status" value="1"/>
</dbReference>
<gene>
    <name evidence="6" type="ORF">EJD97_022410</name>
</gene>
<keyword evidence="2" id="KW-0813">Transport</keyword>
<dbReference type="SUPFAM" id="SSF101898">
    <property type="entry name" value="NHL repeat"/>
    <property type="match status" value="1"/>
</dbReference>
<dbReference type="PANTHER" id="PTHR15922">
    <property type="entry name" value="NEUROBLASTOMA-AMPLIFIED SEQUENCE"/>
    <property type="match status" value="1"/>
</dbReference>
<evidence type="ECO:0000256" key="3">
    <source>
        <dbReference type="ARBA" id="ARBA00022824"/>
    </source>
</evidence>
<evidence type="ECO:0000256" key="1">
    <source>
        <dbReference type="ARBA" id="ARBA00004240"/>
    </source>
</evidence>
<comment type="caution">
    <text evidence="6">The sequence shown here is derived from an EMBL/GenBank/DDBJ whole genome shotgun (WGS) entry which is preliminary data.</text>
</comment>
<evidence type="ECO:0000313" key="6">
    <source>
        <dbReference type="EMBL" id="TMX02201.1"/>
    </source>
</evidence>
<evidence type="ECO:0000256" key="2">
    <source>
        <dbReference type="ARBA" id="ARBA00022448"/>
    </source>
</evidence>
<proteinExistence type="predicted"/>
<keyword evidence="4" id="KW-0653">Protein transport</keyword>